<name>A0A1R4JBN4_9MICO</name>
<keyword evidence="2" id="KW-1185">Reference proteome</keyword>
<accession>A0A1R4JBN4</accession>
<gene>
    <name evidence="1" type="ORF">FM104_06370</name>
</gene>
<dbReference type="EMBL" id="FUKO01000019">
    <property type="protein sequence ID" value="SJN29123.1"/>
    <property type="molecule type" value="Genomic_DNA"/>
</dbReference>
<dbReference type="Proteomes" id="UP000196320">
    <property type="component" value="Unassembled WGS sequence"/>
</dbReference>
<protein>
    <submittedName>
        <fullName evidence="1">Uncharacterized protein</fullName>
    </submittedName>
</protein>
<proteinExistence type="predicted"/>
<dbReference type="AlphaFoldDB" id="A0A1R4JBN4"/>
<sequence length="45" mass="4490">MKRAVFVGVGSGSGVQADSIPSMRPAAAIAAPVRALAVIIVTPTR</sequence>
<reference evidence="1 2" key="1">
    <citation type="submission" date="2017-02" db="EMBL/GenBank/DDBJ databases">
        <authorList>
            <person name="Peterson S.W."/>
        </authorList>
    </citation>
    <scope>NUCLEOTIDE SEQUENCE [LARGE SCALE GENOMIC DNA]</scope>
    <source>
        <strain evidence="1 2">B Mb 05.01</strain>
    </source>
</reference>
<organism evidence="1 2">
    <name type="scientific">Microbacterium esteraromaticum</name>
    <dbReference type="NCBI Taxonomy" id="57043"/>
    <lineage>
        <taxon>Bacteria</taxon>
        <taxon>Bacillati</taxon>
        <taxon>Actinomycetota</taxon>
        <taxon>Actinomycetes</taxon>
        <taxon>Micrococcales</taxon>
        <taxon>Microbacteriaceae</taxon>
        <taxon>Microbacterium</taxon>
    </lineage>
</organism>
<evidence type="ECO:0000313" key="1">
    <source>
        <dbReference type="EMBL" id="SJN29123.1"/>
    </source>
</evidence>
<evidence type="ECO:0000313" key="2">
    <source>
        <dbReference type="Proteomes" id="UP000196320"/>
    </source>
</evidence>